<dbReference type="InterPro" id="IPR001060">
    <property type="entry name" value="FCH_dom"/>
</dbReference>
<dbReference type="PRINTS" id="PR00452">
    <property type="entry name" value="SH3DOMAIN"/>
</dbReference>
<dbReference type="SUPFAM" id="SSF103657">
    <property type="entry name" value="BAR/IMD domain-like"/>
    <property type="match status" value="1"/>
</dbReference>
<keyword evidence="5" id="KW-0206">Cytoskeleton</keyword>
<gene>
    <name evidence="12" type="ORF">CYFA0S_02e10286g</name>
</gene>
<evidence type="ECO:0000256" key="3">
    <source>
        <dbReference type="ARBA" id="ARBA00022490"/>
    </source>
</evidence>
<feature type="region of interest" description="Disordered" evidence="9">
    <location>
        <begin position="298"/>
        <end position="341"/>
    </location>
</feature>
<dbReference type="VEuPathDB" id="FungiDB:BON22_3453"/>
<dbReference type="SUPFAM" id="SSF50044">
    <property type="entry name" value="SH3-domain"/>
    <property type="match status" value="1"/>
</dbReference>
<dbReference type="PROSITE" id="PS51741">
    <property type="entry name" value="F_BAR"/>
    <property type="match status" value="1"/>
</dbReference>
<keyword evidence="4" id="KW-0597">Phosphoprotein</keyword>
<keyword evidence="3" id="KW-0963">Cytoplasm</keyword>
<dbReference type="Pfam" id="PF00018">
    <property type="entry name" value="SH3_1"/>
    <property type="match status" value="1"/>
</dbReference>
<evidence type="ECO:0000256" key="6">
    <source>
        <dbReference type="PROSITE-ProRule" id="PRU00192"/>
    </source>
</evidence>
<dbReference type="EMBL" id="LK052887">
    <property type="protein sequence ID" value="CDR38996.1"/>
    <property type="molecule type" value="Genomic_DNA"/>
</dbReference>
<sequence length="643" mass="73221">MAAAVTPSFSTNFWGQGERGSEVVINKLHQGAQTCEELLSYYKERAALEEEYARRLNAISKKTCGTFETGHLREAFEILRNETEQISRSHLNQSRKLHTDSIAKLDSFLSNFVARRKPVESSVENIRKTKQALEGQVNRLRERYQVEANKLNTYLAQESLLLGKELDKNREKIYRQQTMVAEIRQEYQIGCQKLEEIHNTWINEWSISSSKLEELECERIEFLVSNMWEYSNAVSSSCVNDDAACENLRKGLEECDTRGEIEIFTKKFGTGTKIFSSQGFVDYVKGDTEEKGRVHVIQDSRSRHSSQGTILSQNIPTGRVQSDNSQKTIPVTKSQHIQAPQIQMQHPHSFEHLKPRNMHRRPPPSDDGQTSISNPSTNSTSLHREESAYSNPTSISSFAESVNGEARVSKTWNSPLRRRSRNSEMGDSWMRRGNSNNSNRRSFILEQNPAPRRPQSEFIIPPNEDPLRATLEDLKHGGNGDMNKLKEALSKNNSLKGMEYSSKPDFGSSMSSQHTTGTTIGPKSMIADFESHQREQRDHDDRIEKQMKRSSFHAGLRSMSKSSVNLQAKMSTSGLPSMTREGRRVIKHARAVFDFTATIEGELTFKEGDTLLVVHMQEDGWWECERLDNGEVGLAPYNYLEQI</sequence>
<dbReference type="Gene3D" id="1.20.1270.60">
    <property type="entry name" value="Arfaptin homology (AH) domain/BAR domain"/>
    <property type="match status" value="1"/>
</dbReference>
<dbReference type="CDD" id="cd00174">
    <property type="entry name" value="SH3"/>
    <property type="match status" value="1"/>
</dbReference>
<feature type="compositionally biased region" description="Polar residues" evidence="9">
    <location>
        <begin position="388"/>
        <end position="400"/>
    </location>
</feature>
<dbReference type="SMART" id="SM00055">
    <property type="entry name" value="FCH"/>
    <property type="match status" value="1"/>
</dbReference>
<dbReference type="SMART" id="SM00326">
    <property type="entry name" value="SH3"/>
    <property type="match status" value="1"/>
</dbReference>
<dbReference type="PANTHER" id="PTHR23065">
    <property type="entry name" value="PROLINE-SERINE-THREONINE PHOSPHATASE INTERACTING PROTEIN 1"/>
    <property type="match status" value="1"/>
</dbReference>
<evidence type="ECO:0000256" key="7">
    <source>
        <dbReference type="PROSITE-ProRule" id="PRU01077"/>
    </source>
</evidence>
<feature type="compositionally biased region" description="Low complexity" evidence="9">
    <location>
        <begin position="431"/>
        <end position="441"/>
    </location>
</feature>
<dbReference type="PROSITE" id="PS50002">
    <property type="entry name" value="SH3"/>
    <property type="match status" value="1"/>
</dbReference>
<dbReference type="GO" id="GO:0005543">
    <property type="term" value="F:phospholipid binding"/>
    <property type="evidence" value="ECO:0007669"/>
    <property type="project" value="TreeGrafter"/>
</dbReference>
<feature type="coiled-coil region" evidence="8">
    <location>
        <begin position="123"/>
        <end position="150"/>
    </location>
</feature>
<dbReference type="PhylomeDB" id="A0A061AUI6"/>
<dbReference type="Gene3D" id="2.30.30.40">
    <property type="entry name" value="SH3 Domains"/>
    <property type="match status" value="1"/>
</dbReference>
<feature type="compositionally biased region" description="Polar residues" evidence="9">
    <location>
        <begin position="305"/>
        <end position="341"/>
    </location>
</feature>
<dbReference type="PANTHER" id="PTHR23065:SF7">
    <property type="entry name" value="NOSTRIN, ISOFORM H"/>
    <property type="match status" value="1"/>
</dbReference>
<dbReference type="GO" id="GO:0030036">
    <property type="term" value="P:actin cytoskeleton organization"/>
    <property type="evidence" value="ECO:0007669"/>
    <property type="project" value="UniProtKB-ARBA"/>
</dbReference>
<dbReference type="Pfam" id="PF00611">
    <property type="entry name" value="FCH"/>
    <property type="match status" value="1"/>
</dbReference>
<proteinExistence type="predicted"/>
<feature type="compositionally biased region" description="Low complexity" evidence="9">
    <location>
        <begin position="370"/>
        <end position="381"/>
    </location>
</feature>
<keyword evidence="7 8" id="KW-0175">Coiled coil</keyword>
<feature type="domain" description="F-BAR" evidence="11">
    <location>
        <begin position="7"/>
        <end position="260"/>
    </location>
</feature>
<dbReference type="GO" id="GO:0009898">
    <property type="term" value="C:cytoplasmic side of plasma membrane"/>
    <property type="evidence" value="ECO:0007669"/>
    <property type="project" value="TreeGrafter"/>
</dbReference>
<name>A0A061AUI6_CYBFA</name>
<dbReference type="AlphaFoldDB" id="A0A061AUI6"/>
<feature type="compositionally biased region" description="Polar residues" evidence="9">
    <location>
        <begin position="508"/>
        <end position="521"/>
    </location>
</feature>
<evidence type="ECO:0000259" key="11">
    <source>
        <dbReference type="PROSITE" id="PS51741"/>
    </source>
</evidence>
<feature type="region of interest" description="Disordered" evidence="9">
    <location>
        <begin position="353"/>
        <end position="441"/>
    </location>
</feature>
<dbReference type="InterPro" id="IPR031160">
    <property type="entry name" value="F_BAR_dom"/>
</dbReference>
<protein>
    <submittedName>
        <fullName evidence="12">CYFA0S02e10286g1_1</fullName>
    </submittedName>
</protein>
<evidence type="ECO:0000256" key="4">
    <source>
        <dbReference type="ARBA" id="ARBA00022553"/>
    </source>
</evidence>
<reference evidence="12" key="1">
    <citation type="journal article" date="2014" name="Genome Announc.">
        <title>Genome sequence of the yeast Cyberlindnera fabianii (Hansenula fabianii).</title>
        <authorList>
            <person name="Freel K.C."/>
            <person name="Sarilar V."/>
            <person name="Neuveglise C."/>
            <person name="Devillers H."/>
            <person name="Friedrich A."/>
            <person name="Schacherer J."/>
        </authorList>
    </citation>
    <scope>NUCLEOTIDE SEQUENCE</scope>
    <source>
        <strain evidence="12">YJS4271</strain>
    </source>
</reference>
<evidence type="ECO:0000256" key="5">
    <source>
        <dbReference type="ARBA" id="ARBA00023212"/>
    </source>
</evidence>
<dbReference type="InterPro" id="IPR036028">
    <property type="entry name" value="SH3-like_dom_sf"/>
</dbReference>
<dbReference type="InterPro" id="IPR027267">
    <property type="entry name" value="AH/BAR_dom_sf"/>
</dbReference>
<evidence type="ECO:0000256" key="9">
    <source>
        <dbReference type="SAM" id="MobiDB-lite"/>
    </source>
</evidence>
<comment type="subcellular location">
    <subcellularLocation>
        <location evidence="1">Cytoplasm</location>
        <location evidence="1">Cytoskeleton</location>
    </subcellularLocation>
</comment>
<organism evidence="12">
    <name type="scientific">Cyberlindnera fabianii</name>
    <name type="common">Yeast</name>
    <name type="synonym">Hansenula fabianii</name>
    <dbReference type="NCBI Taxonomy" id="36022"/>
    <lineage>
        <taxon>Eukaryota</taxon>
        <taxon>Fungi</taxon>
        <taxon>Dikarya</taxon>
        <taxon>Ascomycota</taxon>
        <taxon>Saccharomycotina</taxon>
        <taxon>Saccharomycetes</taxon>
        <taxon>Phaffomycetales</taxon>
        <taxon>Phaffomycetaceae</taxon>
        <taxon>Cyberlindnera</taxon>
    </lineage>
</organism>
<accession>A0A061AUI6</accession>
<feature type="domain" description="SH3" evidence="10">
    <location>
        <begin position="584"/>
        <end position="643"/>
    </location>
</feature>
<feature type="region of interest" description="Disordered" evidence="9">
    <location>
        <begin position="503"/>
        <end position="522"/>
    </location>
</feature>
<dbReference type="OrthoDB" id="27823at2759"/>
<dbReference type="InterPro" id="IPR001452">
    <property type="entry name" value="SH3_domain"/>
</dbReference>
<evidence type="ECO:0000256" key="2">
    <source>
        <dbReference type="ARBA" id="ARBA00022443"/>
    </source>
</evidence>
<evidence type="ECO:0000259" key="10">
    <source>
        <dbReference type="PROSITE" id="PS50002"/>
    </source>
</evidence>
<evidence type="ECO:0000256" key="8">
    <source>
        <dbReference type="SAM" id="Coils"/>
    </source>
</evidence>
<keyword evidence="2 6" id="KW-0728">SH3 domain</keyword>
<evidence type="ECO:0000256" key="1">
    <source>
        <dbReference type="ARBA" id="ARBA00004245"/>
    </source>
</evidence>
<evidence type="ECO:0000313" key="12">
    <source>
        <dbReference type="EMBL" id="CDR38996.1"/>
    </source>
</evidence>
<dbReference type="GO" id="GO:0120104">
    <property type="term" value="C:mitotic actomyosin contractile ring, proximal layer"/>
    <property type="evidence" value="ECO:0007669"/>
    <property type="project" value="TreeGrafter"/>
</dbReference>